<evidence type="ECO:0000256" key="2">
    <source>
        <dbReference type="ARBA" id="ARBA00022980"/>
    </source>
</evidence>
<dbReference type="GO" id="GO:0003735">
    <property type="term" value="F:structural constituent of ribosome"/>
    <property type="evidence" value="ECO:0007669"/>
    <property type="project" value="InterPro"/>
</dbReference>
<evidence type="ECO:0000256" key="4">
    <source>
        <dbReference type="ARBA" id="ARBA00035219"/>
    </source>
</evidence>
<dbReference type="Gene3D" id="2.30.30.70">
    <property type="entry name" value="Ribosomal protein L21"/>
    <property type="match status" value="1"/>
</dbReference>
<dbReference type="Pfam" id="PF01157">
    <property type="entry name" value="Ribosomal_L21e"/>
    <property type="match status" value="1"/>
</dbReference>
<evidence type="ECO:0000256" key="5">
    <source>
        <dbReference type="HAMAP-Rule" id="MF_00369"/>
    </source>
</evidence>
<dbReference type="SUPFAM" id="SSF50104">
    <property type="entry name" value="Translation proteins SH3-like domain"/>
    <property type="match status" value="1"/>
</dbReference>
<dbReference type="HAMAP" id="MF_00369">
    <property type="entry name" value="Ribosomal_eL21"/>
    <property type="match status" value="1"/>
</dbReference>
<evidence type="ECO:0000313" key="8">
    <source>
        <dbReference type="Proteomes" id="UP000002315"/>
    </source>
</evidence>
<dbReference type="InterPro" id="IPR018259">
    <property type="entry name" value="Ribosomal_eL21_CS"/>
</dbReference>
<reference evidence="7 8" key="1">
    <citation type="journal article" date="2010" name="Stand. Genomic Sci.">
        <title>Complete genome sequence of Methanothermus fervidus type strain (V24S).</title>
        <authorList>
            <person name="Anderson I."/>
            <person name="Djao O.D."/>
            <person name="Misra M."/>
            <person name="Chertkov O."/>
            <person name="Nolan M."/>
            <person name="Lucas S."/>
            <person name="Lapidus A."/>
            <person name="Del Rio T.G."/>
            <person name="Tice H."/>
            <person name="Cheng J.F."/>
            <person name="Tapia R."/>
            <person name="Han C."/>
            <person name="Goodwin L."/>
            <person name="Pitluck S."/>
            <person name="Liolios K."/>
            <person name="Ivanova N."/>
            <person name="Mavromatis K."/>
            <person name="Mikhailova N."/>
            <person name="Pati A."/>
            <person name="Brambilla E."/>
            <person name="Chen A."/>
            <person name="Palaniappan K."/>
            <person name="Land M."/>
            <person name="Hauser L."/>
            <person name="Chang Y.J."/>
            <person name="Jeffries C.D."/>
            <person name="Sikorski J."/>
            <person name="Spring S."/>
            <person name="Rohde M."/>
            <person name="Eichinger K."/>
            <person name="Huber H."/>
            <person name="Wirth R."/>
            <person name="Goker M."/>
            <person name="Detter J.C."/>
            <person name="Woyke T."/>
            <person name="Bristow J."/>
            <person name="Eisen J.A."/>
            <person name="Markowitz V."/>
            <person name="Hugenholtz P."/>
            <person name="Klenk H.P."/>
            <person name="Kyrpides N.C."/>
        </authorList>
    </citation>
    <scope>NUCLEOTIDE SEQUENCE [LARGE SCALE GENOMIC DNA]</scope>
    <source>
        <strain evidence="8">ATCC 43054 / DSM 2088 / JCM 10308 / V24 S</strain>
    </source>
</reference>
<dbReference type="EMBL" id="CP002278">
    <property type="protein sequence ID" value="ADP77802.1"/>
    <property type="molecule type" value="Genomic_DNA"/>
</dbReference>
<dbReference type="NCBIfam" id="NF003303">
    <property type="entry name" value="PRK04306.1"/>
    <property type="match status" value="1"/>
</dbReference>
<sequence>MKGSKGLRSGTRYKFKKKKRPGMTNPITRMIQRFEKGDKVHIIVDPSIHKGQPHHRFHGKTGEVIGKRGKCYLISVRDGNKEKIVISRPEHLRPQKQ</sequence>
<protein>
    <recommendedName>
        <fullName evidence="4 5">Large ribosomal subunit protein eL21</fullName>
    </recommendedName>
</protein>
<evidence type="ECO:0000313" key="7">
    <source>
        <dbReference type="EMBL" id="ADP77802.1"/>
    </source>
</evidence>
<dbReference type="GO" id="GO:0005840">
    <property type="term" value="C:ribosome"/>
    <property type="evidence" value="ECO:0007669"/>
    <property type="project" value="UniProtKB-KW"/>
</dbReference>
<dbReference type="InterPro" id="IPR022856">
    <property type="entry name" value="Ribosomal_eL21_arc"/>
</dbReference>
<gene>
    <name evidence="5" type="primary">rpl21e</name>
    <name evidence="7" type="ordered locus">Mfer_1007</name>
</gene>
<dbReference type="InterPro" id="IPR036948">
    <property type="entry name" value="Ribosomal_eL21_sf"/>
</dbReference>
<keyword evidence="3 5" id="KW-0687">Ribonucleoprotein</keyword>
<dbReference type="STRING" id="523846.Mfer_1007"/>
<dbReference type="Proteomes" id="UP000002315">
    <property type="component" value="Chromosome"/>
</dbReference>
<evidence type="ECO:0000256" key="1">
    <source>
        <dbReference type="ARBA" id="ARBA00008427"/>
    </source>
</evidence>
<dbReference type="KEGG" id="mfv:Mfer_1007"/>
<dbReference type="AlphaFoldDB" id="E3GW37"/>
<keyword evidence="2 5" id="KW-0689">Ribosomal protein</keyword>
<proteinExistence type="inferred from homology"/>
<dbReference type="GO" id="GO:0006412">
    <property type="term" value="P:translation"/>
    <property type="evidence" value="ECO:0007669"/>
    <property type="project" value="UniProtKB-UniRule"/>
</dbReference>
<dbReference type="InterPro" id="IPR008991">
    <property type="entry name" value="Translation_prot_SH3-like_sf"/>
</dbReference>
<comment type="similarity">
    <text evidence="1 5">Belongs to the eukaryotic ribosomal protein eL21 family.</text>
</comment>
<keyword evidence="8" id="KW-1185">Reference proteome</keyword>
<dbReference type="PROSITE" id="PS01171">
    <property type="entry name" value="RIBOSOMAL_L21E"/>
    <property type="match status" value="1"/>
</dbReference>
<dbReference type="FunFam" id="2.30.30.70:FF:000001">
    <property type="entry name" value="60S ribosomal protein L21"/>
    <property type="match status" value="1"/>
</dbReference>
<dbReference type="InterPro" id="IPR001147">
    <property type="entry name" value="Ribosomal_eL21"/>
</dbReference>
<evidence type="ECO:0000256" key="3">
    <source>
        <dbReference type="ARBA" id="ARBA00023274"/>
    </source>
</evidence>
<feature type="compositionally biased region" description="Basic residues" evidence="6">
    <location>
        <begin position="11"/>
        <end position="21"/>
    </location>
</feature>
<organism evidence="7 8">
    <name type="scientific">Methanothermus fervidus (strain ATCC 43054 / DSM 2088 / JCM 10308 / V24 S)</name>
    <dbReference type="NCBI Taxonomy" id="523846"/>
    <lineage>
        <taxon>Archaea</taxon>
        <taxon>Methanobacteriati</taxon>
        <taxon>Methanobacteriota</taxon>
        <taxon>Methanomada group</taxon>
        <taxon>Methanobacteria</taxon>
        <taxon>Methanobacteriales</taxon>
        <taxon>Methanothermaceae</taxon>
        <taxon>Methanothermus</taxon>
    </lineage>
</organism>
<dbReference type="PANTHER" id="PTHR20981">
    <property type="entry name" value="60S RIBOSOMAL PROTEIN L21"/>
    <property type="match status" value="1"/>
</dbReference>
<accession>E3GW37</accession>
<dbReference type="OrthoDB" id="6295at2157"/>
<dbReference type="GO" id="GO:1990904">
    <property type="term" value="C:ribonucleoprotein complex"/>
    <property type="evidence" value="ECO:0007669"/>
    <property type="project" value="UniProtKB-KW"/>
</dbReference>
<dbReference type="HOGENOM" id="CLU_103610_1_1_2"/>
<name>E3GW37_METFV</name>
<feature type="region of interest" description="Disordered" evidence="6">
    <location>
        <begin position="1"/>
        <end position="25"/>
    </location>
</feature>
<evidence type="ECO:0000256" key="6">
    <source>
        <dbReference type="SAM" id="MobiDB-lite"/>
    </source>
</evidence>